<evidence type="ECO:0000313" key="5">
    <source>
        <dbReference type="Proteomes" id="UP001224775"/>
    </source>
</evidence>
<dbReference type="GO" id="GO:0008270">
    <property type="term" value="F:zinc ion binding"/>
    <property type="evidence" value="ECO:0007669"/>
    <property type="project" value="UniProtKB-KW"/>
</dbReference>
<keyword evidence="5" id="KW-1185">Reference proteome</keyword>
<keyword evidence="1" id="KW-0479">Metal-binding</keyword>
<feature type="domain" description="C2H2-type" evidence="3">
    <location>
        <begin position="52"/>
        <end position="80"/>
    </location>
</feature>
<evidence type="ECO:0000256" key="1">
    <source>
        <dbReference type="PROSITE-ProRule" id="PRU00042"/>
    </source>
</evidence>
<dbReference type="PROSITE" id="PS50157">
    <property type="entry name" value="ZINC_FINGER_C2H2_2"/>
    <property type="match status" value="1"/>
</dbReference>
<dbReference type="Proteomes" id="UP001224775">
    <property type="component" value="Unassembled WGS sequence"/>
</dbReference>
<feature type="region of interest" description="Disordered" evidence="2">
    <location>
        <begin position="70"/>
        <end position="102"/>
    </location>
</feature>
<organism evidence="4 5">
    <name type="scientific">Skeletonema marinoi</name>
    <dbReference type="NCBI Taxonomy" id="267567"/>
    <lineage>
        <taxon>Eukaryota</taxon>
        <taxon>Sar</taxon>
        <taxon>Stramenopiles</taxon>
        <taxon>Ochrophyta</taxon>
        <taxon>Bacillariophyta</taxon>
        <taxon>Coscinodiscophyceae</taxon>
        <taxon>Thalassiosirophycidae</taxon>
        <taxon>Thalassiosirales</taxon>
        <taxon>Skeletonemataceae</taxon>
        <taxon>Skeletonema</taxon>
        <taxon>Skeletonema marinoi-dohrnii complex</taxon>
    </lineage>
</organism>
<evidence type="ECO:0000313" key="4">
    <source>
        <dbReference type="EMBL" id="KAK1742046.1"/>
    </source>
</evidence>
<keyword evidence="1" id="KW-0863">Zinc-finger</keyword>
<dbReference type="InterPro" id="IPR013087">
    <property type="entry name" value="Znf_C2H2_type"/>
</dbReference>
<name>A0AAD9DC32_9STRA</name>
<protein>
    <recommendedName>
        <fullName evidence="3">C2H2-type domain-containing protein</fullName>
    </recommendedName>
</protein>
<keyword evidence="1" id="KW-0862">Zinc</keyword>
<comment type="caution">
    <text evidence="4">The sequence shown here is derived from an EMBL/GenBank/DDBJ whole genome shotgun (WGS) entry which is preliminary data.</text>
</comment>
<proteinExistence type="predicted"/>
<sequence length="889" mass="101232">MTETTSFLPPSFIIHCGACGEHVHHFDWGDTSNTQQYQYVQVTCPECNRGLYQCTLCQYNTIRLSNIKRHQMQSHKLEPQSYDTRISKPRDDNPAPSSPDMMDVDFSCTTNDSQDYETTNAALAEINTHDQPPDDDAGNHIYELDDNPISDEDIVHDEYLTSLITDAATNNDHEHAADDTASPTPTPMNVEYAASRASLAVTQFETMFPNDHSSQVYFWEAYRHSILRGESFGGIKGLLTRSTRQVFHSNEDILMSLDDAAIMFKIMDHALNCKGEQKENFLDIAVDLFGRIPTHTSLECFMSTLGPEQKESFNTFMNGLDEQQRKDYAKLLPSDDSITVPQNEKELTELLLKGKYAAFTNIASPKAKIYREHAVVSIAELLDHVVAHGVPIAWMQDGMGGSINHDINECEVAKEVLEEMRSKWDEPDKVAVCLVLFWSDGFQRSYIKQRDNNVWILTVTILNPHGNGTSPFHTYCIAIGKSSLDHTPIIEYFLKELETIKQEKNRFCGLTNKFIKTAFVPLLWSTDRPERASILHVQNVPSTYGLRSHVAAKANFDSLPHCDRCFSAMIDSIGVGDYPVFHDNLCTDCCRWDYFSNSAAAKTNPLPDKYPTFESSDSPNAPANRTTSETYLVSREQDFDWLSSGVLYSYHNAVSAEPGVRWRQNVMYPFLRSMAINDKVQELNWKSADERNKGAAEDNKPYIPYIWKSGVIQMHQFINSPMHLICHGVAADIIELVDKFLKTHRLGKKFESFANKYLLEIDRFKLCWCKIRYLPKTNWLAEDILGFSRIMPCMYGLFFVHIHDDIADTQKTTVSTILQMLHAFHVMLSALMNPRCSSDAAKIDCYIKLFLSCMHKSIMLITGSNEWWEKKGNFLSLLNLDVMTTSHKE</sequence>
<dbReference type="EMBL" id="JATAAI010000012">
    <property type="protein sequence ID" value="KAK1742046.1"/>
    <property type="molecule type" value="Genomic_DNA"/>
</dbReference>
<dbReference type="AlphaFoldDB" id="A0AAD9DC32"/>
<accession>A0AAD9DC32</accession>
<evidence type="ECO:0000256" key="2">
    <source>
        <dbReference type="SAM" id="MobiDB-lite"/>
    </source>
</evidence>
<gene>
    <name evidence="4" type="ORF">QTG54_007619</name>
</gene>
<evidence type="ECO:0000259" key="3">
    <source>
        <dbReference type="PROSITE" id="PS50157"/>
    </source>
</evidence>
<reference evidence="4" key="1">
    <citation type="submission" date="2023-06" db="EMBL/GenBank/DDBJ databases">
        <title>Survivors Of The Sea: Transcriptome response of Skeletonema marinoi to long-term dormancy.</title>
        <authorList>
            <person name="Pinder M.I.M."/>
            <person name="Kourtchenko O."/>
            <person name="Robertson E.K."/>
            <person name="Larsson T."/>
            <person name="Maumus F."/>
            <person name="Osuna-Cruz C.M."/>
            <person name="Vancaester E."/>
            <person name="Stenow R."/>
            <person name="Vandepoele K."/>
            <person name="Ploug H."/>
            <person name="Bruchert V."/>
            <person name="Godhe A."/>
            <person name="Topel M."/>
        </authorList>
    </citation>
    <scope>NUCLEOTIDE SEQUENCE</scope>
    <source>
        <strain evidence="4">R05AC</strain>
    </source>
</reference>